<dbReference type="STRING" id="84035.SAMN05660742_10215"/>
<protein>
    <submittedName>
        <fullName evidence="8">DNA-binding response regulator, NarL/FixJ family, contains REC and HTH domains</fullName>
    </submittedName>
</protein>
<dbReference type="GO" id="GO:0006355">
    <property type="term" value="P:regulation of DNA-templated transcription"/>
    <property type="evidence" value="ECO:0007669"/>
    <property type="project" value="InterPro"/>
</dbReference>
<dbReference type="InterPro" id="IPR039420">
    <property type="entry name" value="WalR-like"/>
</dbReference>
<dbReference type="PROSITE" id="PS00622">
    <property type="entry name" value="HTH_LUXR_1"/>
    <property type="match status" value="1"/>
</dbReference>
<dbReference type="RefSeq" id="WP_091828747.1">
    <property type="nucleotide sequence ID" value="NZ_FNZK01000002.1"/>
</dbReference>
<dbReference type="Gene3D" id="3.40.50.2300">
    <property type="match status" value="1"/>
</dbReference>
<dbReference type="PANTHER" id="PTHR43214">
    <property type="entry name" value="TWO-COMPONENT RESPONSE REGULATOR"/>
    <property type="match status" value="1"/>
</dbReference>
<dbReference type="InterPro" id="IPR001789">
    <property type="entry name" value="Sig_transdc_resp-reg_receiver"/>
</dbReference>
<dbReference type="Pfam" id="PF00072">
    <property type="entry name" value="Response_reg"/>
    <property type="match status" value="1"/>
</dbReference>
<keyword evidence="2" id="KW-0805">Transcription regulation</keyword>
<reference evidence="9" key="1">
    <citation type="submission" date="2016-10" db="EMBL/GenBank/DDBJ databases">
        <authorList>
            <person name="Varghese N."/>
            <person name="Submissions S."/>
        </authorList>
    </citation>
    <scope>NUCLEOTIDE SEQUENCE [LARGE SCALE GENOMIC DNA]</scope>
    <source>
        <strain evidence="9">DSM 2179</strain>
    </source>
</reference>
<dbReference type="GO" id="GO:0003677">
    <property type="term" value="F:DNA binding"/>
    <property type="evidence" value="ECO:0007669"/>
    <property type="project" value="UniProtKB-KW"/>
</dbReference>
<dbReference type="AlphaFoldDB" id="A0A1H6V234"/>
<keyword evidence="3 8" id="KW-0238">DNA-binding</keyword>
<evidence type="ECO:0000256" key="5">
    <source>
        <dbReference type="PROSITE-ProRule" id="PRU00169"/>
    </source>
</evidence>
<keyword evidence="9" id="KW-1185">Reference proteome</keyword>
<dbReference type="InterPro" id="IPR058245">
    <property type="entry name" value="NreC/VraR/RcsB-like_REC"/>
</dbReference>
<evidence type="ECO:0000256" key="2">
    <source>
        <dbReference type="ARBA" id="ARBA00023015"/>
    </source>
</evidence>
<feature type="domain" description="HTH luxR-type" evidence="6">
    <location>
        <begin position="149"/>
        <end position="214"/>
    </location>
</feature>
<dbReference type="InterPro" id="IPR016032">
    <property type="entry name" value="Sig_transdc_resp-reg_C-effctor"/>
</dbReference>
<dbReference type="SUPFAM" id="SSF46894">
    <property type="entry name" value="C-terminal effector domain of the bipartite response regulators"/>
    <property type="match status" value="1"/>
</dbReference>
<dbReference type="InterPro" id="IPR000792">
    <property type="entry name" value="Tscrpt_reg_LuxR_C"/>
</dbReference>
<dbReference type="SUPFAM" id="SSF52172">
    <property type="entry name" value="CheY-like"/>
    <property type="match status" value="1"/>
</dbReference>
<keyword evidence="1 5" id="KW-0597">Phosphoprotein</keyword>
<evidence type="ECO:0000256" key="1">
    <source>
        <dbReference type="ARBA" id="ARBA00022553"/>
    </source>
</evidence>
<feature type="domain" description="Response regulatory" evidence="7">
    <location>
        <begin position="5"/>
        <end position="121"/>
    </location>
</feature>
<evidence type="ECO:0000313" key="8">
    <source>
        <dbReference type="EMBL" id="SEI94302.1"/>
    </source>
</evidence>
<dbReference type="SMART" id="SM00448">
    <property type="entry name" value="REC"/>
    <property type="match status" value="1"/>
</dbReference>
<dbReference type="Proteomes" id="UP000199662">
    <property type="component" value="Unassembled WGS sequence"/>
</dbReference>
<organism evidence="8 9">
    <name type="scientific">Propionispira arboris</name>
    <dbReference type="NCBI Taxonomy" id="84035"/>
    <lineage>
        <taxon>Bacteria</taxon>
        <taxon>Bacillati</taxon>
        <taxon>Bacillota</taxon>
        <taxon>Negativicutes</taxon>
        <taxon>Selenomonadales</taxon>
        <taxon>Selenomonadaceae</taxon>
        <taxon>Propionispira</taxon>
    </lineage>
</organism>
<dbReference type="InterPro" id="IPR011006">
    <property type="entry name" value="CheY-like_superfamily"/>
</dbReference>
<sequence>MKKIRIIIADDHAVLRAGLKALLHCYSEFEVIGEAGTGVEAVSLVSKLDPDVLILDLSMPDMNGFECIKELRSRNLACSILVLTMYDDDEFVKEVMSSGANGYVLKRSADTELMEAIKRISDGKKYLNESISQKLIETLLKKPNKECDTKDPYTMLSGREREVLRSLAQGYTNTEIAEKLFISPKTVDTYRSRIMKKLSIRKKSELVNYAIKYKMMGT</sequence>
<dbReference type="PROSITE" id="PS50110">
    <property type="entry name" value="RESPONSE_REGULATORY"/>
    <property type="match status" value="1"/>
</dbReference>
<feature type="modified residue" description="4-aspartylphosphate" evidence="5">
    <location>
        <position position="56"/>
    </location>
</feature>
<dbReference type="PRINTS" id="PR00038">
    <property type="entry name" value="HTHLUXR"/>
</dbReference>
<dbReference type="SMART" id="SM00421">
    <property type="entry name" value="HTH_LUXR"/>
    <property type="match status" value="1"/>
</dbReference>
<dbReference type="GO" id="GO:0000160">
    <property type="term" value="P:phosphorelay signal transduction system"/>
    <property type="evidence" value="ECO:0007669"/>
    <property type="project" value="InterPro"/>
</dbReference>
<dbReference type="CDD" id="cd06170">
    <property type="entry name" value="LuxR_C_like"/>
    <property type="match status" value="1"/>
</dbReference>
<proteinExistence type="predicted"/>
<evidence type="ECO:0000256" key="3">
    <source>
        <dbReference type="ARBA" id="ARBA00023125"/>
    </source>
</evidence>
<gene>
    <name evidence="8" type="ORF">SAMN05660742_10215</name>
</gene>
<name>A0A1H6V234_9FIRM</name>
<dbReference type="EMBL" id="FNZK01000002">
    <property type="protein sequence ID" value="SEI94302.1"/>
    <property type="molecule type" value="Genomic_DNA"/>
</dbReference>
<dbReference type="Pfam" id="PF00196">
    <property type="entry name" value="GerE"/>
    <property type="match status" value="1"/>
</dbReference>
<dbReference type="PROSITE" id="PS50043">
    <property type="entry name" value="HTH_LUXR_2"/>
    <property type="match status" value="1"/>
</dbReference>
<accession>A0A1H6V234</accession>
<evidence type="ECO:0000259" key="6">
    <source>
        <dbReference type="PROSITE" id="PS50043"/>
    </source>
</evidence>
<evidence type="ECO:0000256" key="4">
    <source>
        <dbReference type="ARBA" id="ARBA00023163"/>
    </source>
</evidence>
<dbReference type="PANTHER" id="PTHR43214:SF41">
    <property type="entry name" value="NITRATE_NITRITE RESPONSE REGULATOR PROTEIN NARP"/>
    <property type="match status" value="1"/>
</dbReference>
<evidence type="ECO:0000313" key="9">
    <source>
        <dbReference type="Proteomes" id="UP000199662"/>
    </source>
</evidence>
<evidence type="ECO:0000259" key="7">
    <source>
        <dbReference type="PROSITE" id="PS50110"/>
    </source>
</evidence>
<keyword evidence="4" id="KW-0804">Transcription</keyword>
<dbReference type="CDD" id="cd17535">
    <property type="entry name" value="REC_NarL-like"/>
    <property type="match status" value="1"/>
</dbReference>